<gene>
    <name evidence="1" type="ORF">CGI_10021448</name>
</gene>
<dbReference type="AlphaFoldDB" id="K1QYZ3"/>
<evidence type="ECO:0000313" key="1">
    <source>
        <dbReference type="EMBL" id="EKC34030.1"/>
    </source>
</evidence>
<dbReference type="HOGENOM" id="CLU_1435730_0_0_1"/>
<organism evidence="1">
    <name type="scientific">Magallana gigas</name>
    <name type="common">Pacific oyster</name>
    <name type="synonym">Crassostrea gigas</name>
    <dbReference type="NCBI Taxonomy" id="29159"/>
    <lineage>
        <taxon>Eukaryota</taxon>
        <taxon>Metazoa</taxon>
        <taxon>Spiralia</taxon>
        <taxon>Lophotrochozoa</taxon>
        <taxon>Mollusca</taxon>
        <taxon>Bivalvia</taxon>
        <taxon>Autobranchia</taxon>
        <taxon>Pteriomorphia</taxon>
        <taxon>Ostreida</taxon>
        <taxon>Ostreoidea</taxon>
        <taxon>Ostreidae</taxon>
        <taxon>Magallana</taxon>
    </lineage>
</organism>
<dbReference type="EMBL" id="JH817296">
    <property type="protein sequence ID" value="EKC34030.1"/>
    <property type="molecule type" value="Genomic_DNA"/>
</dbReference>
<accession>K1QYZ3</accession>
<protein>
    <submittedName>
        <fullName evidence="1">Uncharacterized protein</fullName>
    </submittedName>
</protein>
<sequence length="189" mass="22158">MQDGPMIKLSYPHQIAALSGCYWMKLCQENLRERNRIQQELLNARLPQEALDVWGMKEFRMHERVFEMEEKLMKARKQFQKIAADVDDWASLDYLRWKRDSALEEIRKQNKQRNIPPSYAVPALSKGVKLPPIGKPDARVTASYKHPNHANAPVVYRALRSQEKKNRFDNRRLSLILVSKTNKRITGTE</sequence>
<name>K1QYZ3_MAGGI</name>
<proteinExistence type="predicted"/>
<reference evidence="1" key="1">
    <citation type="journal article" date="2012" name="Nature">
        <title>The oyster genome reveals stress adaptation and complexity of shell formation.</title>
        <authorList>
            <person name="Zhang G."/>
            <person name="Fang X."/>
            <person name="Guo X."/>
            <person name="Li L."/>
            <person name="Luo R."/>
            <person name="Xu F."/>
            <person name="Yang P."/>
            <person name="Zhang L."/>
            <person name="Wang X."/>
            <person name="Qi H."/>
            <person name="Xiong Z."/>
            <person name="Que H."/>
            <person name="Xie Y."/>
            <person name="Holland P.W."/>
            <person name="Paps J."/>
            <person name="Zhu Y."/>
            <person name="Wu F."/>
            <person name="Chen Y."/>
            <person name="Wang J."/>
            <person name="Peng C."/>
            <person name="Meng J."/>
            <person name="Yang L."/>
            <person name="Liu J."/>
            <person name="Wen B."/>
            <person name="Zhang N."/>
            <person name="Huang Z."/>
            <person name="Zhu Q."/>
            <person name="Feng Y."/>
            <person name="Mount A."/>
            <person name="Hedgecock D."/>
            <person name="Xu Z."/>
            <person name="Liu Y."/>
            <person name="Domazet-Loso T."/>
            <person name="Du Y."/>
            <person name="Sun X."/>
            <person name="Zhang S."/>
            <person name="Liu B."/>
            <person name="Cheng P."/>
            <person name="Jiang X."/>
            <person name="Li J."/>
            <person name="Fan D."/>
            <person name="Wang W."/>
            <person name="Fu W."/>
            <person name="Wang T."/>
            <person name="Wang B."/>
            <person name="Zhang J."/>
            <person name="Peng Z."/>
            <person name="Li Y."/>
            <person name="Li N."/>
            <person name="Wang J."/>
            <person name="Chen M."/>
            <person name="He Y."/>
            <person name="Tan F."/>
            <person name="Song X."/>
            <person name="Zheng Q."/>
            <person name="Huang R."/>
            <person name="Yang H."/>
            <person name="Du X."/>
            <person name="Chen L."/>
            <person name="Yang M."/>
            <person name="Gaffney P.M."/>
            <person name="Wang S."/>
            <person name="Luo L."/>
            <person name="She Z."/>
            <person name="Ming Y."/>
            <person name="Huang W."/>
            <person name="Zhang S."/>
            <person name="Huang B."/>
            <person name="Zhang Y."/>
            <person name="Qu T."/>
            <person name="Ni P."/>
            <person name="Miao G."/>
            <person name="Wang J."/>
            <person name="Wang Q."/>
            <person name="Steinberg C.E."/>
            <person name="Wang H."/>
            <person name="Li N."/>
            <person name="Qian L."/>
            <person name="Zhang G."/>
            <person name="Li Y."/>
            <person name="Yang H."/>
            <person name="Liu X."/>
            <person name="Wang J."/>
            <person name="Yin Y."/>
            <person name="Wang J."/>
        </authorList>
    </citation>
    <scope>NUCLEOTIDE SEQUENCE [LARGE SCALE GENOMIC DNA]</scope>
    <source>
        <strain evidence="1">05x7-T-G4-1.051#20</strain>
    </source>
</reference>
<dbReference type="InParanoid" id="K1QYZ3"/>